<gene>
    <name evidence="2" type="ORF">Maut_01709</name>
    <name evidence="3" type="ORF">MTAT_07870</name>
</gene>
<keyword evidence="1" id="KW-0812">Transmembrane</keyword>
<proteinExistence type="predicted"/>
<keyword evidence="1" id="KW-1133">Transmembrane helix</keyword>
<keyword evidence="1" id="KW-0472">Membrane</keyword>
<dbReference type="EMBL" id="CP017019">
    <property type="protein sequence ID" value="AOQ24146.1"/>
    <property type="molecule type" value="Genomic_DNA"/>
</dbReference>
<organism evidence="2 4">
    <name type="scientific">Neomoorella thermoacetica</name>
    <name type="common">Clostridium thermoaceticum</name>
    <dbReference type="NCBI Taxonomy" id="1525"/>
    <lineage>
        <taxon>Bacteria</taxon>
        <taxon>Bacillati</taxon>
        <taxon>Bacillota</taxon>
        <taxon>Clostridia</taxon>
        <taxon>Neomoorellales</taxon>
        <taxon>Neomoorellaceae</taxon>
        <taxon>Neomoorella</taxon>
    </lineage>
</organism>
<evidence type="ECO:0000313" key="2">
    <source>
        <dbReference type="EMBL" id="AOQ24146.1"/>
    </source>
</evidence>
<name>A0A5D3I7A6_NEOTH</name>
<evidence type="ECO:0000313" key="5">
    <source>
        <dbReference type="Proteomes" id="UP000322283"/>
    </source>
</evidence>
<protein>
    <submittedName>
        <fullName evidence="2">Uncharacterized protein</fullName>
    </submittedName>
</protein>
<sequence>MNEVQKRLLVHGDVIITIVQYLRPEIMGIALGAFFSALAFGEFRARGGSTPLVRFFGAPSS</sequence>
<dbReference type="EMBL" id="VCDX01000002">
    <property type="protein sequence ID" value="TYL14552.1"/>
    <property type="molecule type" value="Genomic_DNA"/>
</dbReference>
<dbReference type="Proteomes" id="UP000322283">
    <property type="component" value="Unassembled WGS sequence"/>
</dbReference>
<accession>A0A5D3I7A6</accession>
<reference evidence="3 5" key="2">
    <citation type="submission" date="2019-05" db="EMBL/GenBank/DDBJ databases">
        <title>Genome sequence of Moorella thermoacetica ATCC 33924.</title>
        <authorList>
            <person name="Poehlein A."/>
            <person name="Bengelsdorf F.R."/>
            <person name="Duerre P."/>
            <person name="Daniel R."/>
        </authorList>
    </citation>
    <scope>NUCLEOTIDE SEQUENCE [LARGE SCALE GENOMIC DNA]</scope>
    <source>
        <strain evidence="3 5">ATCC 33924</strain>
    </source>
</reference>
<evidence type="ECO:0000256" key="1">
    <source>
        <dbReference type="SAM" id="Phobius"/>
    </source>
</evidence>
<evidence type="ECO:0000313" key="4">
    <source>
        <dbReference type="Proteomes" id="UP000094598"/>
    </source>
</evidence>
<dbReference type="Proteomes" id="UP000094598">
    <property type="component" value="Chromosome"/>
</dbReference>
<keyword evidence="5" id="KW-1185">Reference proteome</keyword>
<dbReference type="AlphaFoldDB" id="A0A5D3I7A6"/>
<feature type="transmembrane region" description="Helical" evidence="1">
    <location>
        <begin position="26"/>
        <end position="45"/>
    </location>
</feature>
<reference evidence="2 4" key="1">
    <citation type="submission" date="2016-08" db="EMBL/GenBank/DDBJ databases">
        <title>Moorella thermoacetica DSM 103132.</title>
        <authorList>
            <person name="Jendresen C.B."/>
            <person name="Redl S.M."/>
            <person name="Jensen T.O."/>
            <person name="Nielsen A.T."/>
        </authorList>
    </citation>
    <scope>NUCLEOTIDE SEQUENCE [LARGE SCALE GENOMIC DNA]</scope>
    <source>
        <strain evidence="2 4">DSM 103132</strain>
    </source>
</reference>
<evidence type="ECO:0000313" key="3">
    <source>
        <dbReference type="EMBL" id="TYL14552.1"/>
    </source>
</evidence>